<dbReference type="GO" id="GO:0005886">
    <property type="term" value="C:plasma membrane"/>
    <property type="evidence" value="ECO:0007669"/>
    <property type="project" value="UniProtKB-SubCell"/>
</dbReference>
<dbReference type="PROSITE" id="PS50003">
    <property type="entry name" value="PH_DOMAIN"/>
    <property type="match status" value="2"/>
</dbReference>
<feature type="compositionally biased region" description="Polar residues" evidence="12">
    <location>
        <begin position="116"/>
        <end position="130"/>
    </location>
</feature>
<evidence type="ECO:0000256" key="12">
    <source>
        <dbReference type="SAM" id="MobiDB-lite"/>
    </source>
</evidence>
<evidence type="ECO:0000256" key="3">
    <source>
        <dbReference type="ARBA" id="ARBA00004496"/>
    </source>
</evidence>
<keyword evidence="10" id="KW-0539">Nucleus</keyword>
<gene>
    <name evidence="14" type="primary">PLEKHA1</name>
</gene>
<protein>
    <submittedName>
        <fullName evidence="14">Pleckstrin homology domain containing A1</fullName>
    </submittedName>
</protein>
<comment type="function">
    <text evidence="11">Binds specifically to phosphatidylinositol 3,4-diphosphate (PtdIns3,4P2), but not to other phosphoinositides. May recruit other proteins to the plasma membrane.</text>
</comment>
<feature type="domain" description="PH" evidence="13">
    <location>
        <begin position="191"/>
        <end position="292"/>
    </location>
</feature>
<evidence type="ECO:0000256" key="8">
    <source>
        <dbReference type="ARBA" id="ARBA00023121"/>
    </source>
</evidence>
<evidence type="ECO:0000256" key="5">
    <source>
        <dbReference type="ARBA" id="ARBA00022490"/>
    </source>
</evidence>
<keyword evidence="7" id="KW-0677">Repeat</keyword>
<dbReference type="CDD" id="cd13270">
    <property type="entry name" value="PH1_TAPP1_2"/>
    <property type="match status" value="1"/>
</dbReference>
<dbReference type="Ensembl" id="ENSBMST00010023010.1">
    <property type="protein sequence ID" value="ENSBMSP00010020849.1"/>
    <property type="gene ID" value="ENSBMSG00010015154.1"/>
</dbReference>
<keyword evidence="9" id="KW-0472">Membrane</keyword>
<reference evidence="14" key="1">
    <citation type="submission" date="2023-09" db="UniProtKB">
        <authorList>
            <consortium name="Ensembl"/>
        </authorList>
    </citation>
    <scope>IDENTIFICATION</scope>
</reference>
<dbReference type="InterPro" id="IPR001849">
    <property type="entry name" value="PH_domain"/>
</dbReference>
<dbReference type="InterPro" id="IPR011993">
    <property type="entry name" value="PH-like_dom_sf"/>
</dbReference>
<dbReference type="Gene3D" id="2.30.29.30">
    <property type="entry name" value="Pleckstrin-homology domain (PH domain)/Phosphotyrosine-binding domain (PTB)"/>
    <property type="match status" value="2"/>
</dbReference>
<dbReference type="InterPro" id="IPR051707">
    <property type="entry name" value="PI-Interact_SigTrans_Reg"/>
</dbReference>
<dbReference type="SUPFAM" id="SSF50729">
    <property type="entry name" value="PH domain-like"/>
    <property type="match status" value="2"/>
</dbReference>
<feature type="domain" description="PH" evidence="13">
    <location>
        <begin position="7"/>
        <end position="112"/>
    </location>
</feature>
<dbReference type="CDD" id="cd13271">
    <property type="entry name" value="PH2_TAPP1_2"/>
    <property type="match status" value="1"/>
</dbReference>
<dbReference type="FunFam" id="2.30.29.30:FF:000042">
    <property type="entry name" value="pleckstrin homology domain-containing family A member 1 isoform X2"/>
    <property type="match status" value="1"/>
</dbReference>
<evidence type="ECO:0000256" key="10">
    <source>
        <dbReference type="ARBA" id="ARBA00023242"/>
    </source>
</evidence>
<evidence type="ECO:0000256" key="4">
    <source>
        <dbReference type="ARBA" id="ARBA00022475"/>
    </source>
</evidence>
<dbReference type="GO" id="GO:0005634">
    <property type="term" value="C:nucleus"/>
    <property type="evidence" value="ECO:0007669"/>
    <property type="project" value="UniProtKB-SubCell"/>
</dbReference>
<name>A0A8C0I252_BALMU</name>
<evidence type="ECO:0000256" key="6">
    <source>
        <dbReference type="ARBA" id="ARBA00022553"/>
    </source>
</evidence>
<feature type="compositionally biased region" description="Acidic residues" evidence="12">
    <location>
        <begin position="357"/>
        <end position="366"/>
    </location>
</feature>
<dbReference type="GO" id="GO:0005737">
    <property type="term" value="C:cytoplasm"/>
    <property type="evidence" value="ECO:0007669"/>
    <property type="project" value="UniProtKB-SubCell"/>
</dbReference>
<dbReference type="PANTHER" id="PTHR14336">
    <property type="entry name" value="TANDEM PH DOMAIN CONTAINING PROTEIN"/>
    <property type="match status" value="1"/>
</dbReference>
<evidence type="ECO:0000256" key="7">
    <source>
        <dbReference type="ARBA" id="ARBA00022737"/>
    </source>
</evidence>
<dbReference type="GO" id="GO:0008289">
    <property type="term" value="F:lipid binding"/>
    <property type="evidence" value="ECO:0007669"/>
    <property type="project" value="UniProtKB-KW"/>
</dbReference>
<keyword evidence="5" id="KW-0963">Cytoplasm</keyword>
<evidence type="ECO:0000256" key="1">
    <source>
        <dbReference type="ARBA" id="ARBA00004123"/>
    </source>
</evidence>
<organism evidence="14">
    <name type="scientific">Balaenoptera musculus</name>
    <name type="common">Blue whale</name>
    <dbReference type="NCBI Taxonomy" id="9771"/>
    <lineage>
        <taxon>Eukaryota</taxon>
        <taxon>Metazoa</taxon>
        <taxon>Chordata</taxon>
        <taxon>Craniata</taxon>
        <taxon>Vertebrata</taxon>
        <taxon>Euteleostomi</taxon>
        <taxon>Mammalia</taxon>
        <taxon>Eutheria</taxon>
        <taxon>Laurasiatheria</taxon>
        <taxon>Artiodactyla</taxon>
        <taxon>Whippomorpha</taxon>
        <taxon>Cetacea</taxon>
        <taxon>Mysticeti</taxon>
        <taxon>Balaenopteridae</taxon>
        <taxon>Balaenoptera</taxon>
    </lineage>
</organism>
<evidence type="ECO:0000256" key="9">
    <source>
        <dbReference type="ARBA" id="ARBA00023136"/>
    </source>
</evidence>
<dbReference type="PANTHER" id="PTHR14336:SF4">
    <property type="entry name" value="PLECKSTRIN HOMOLOGY DOMAIN-CONTAINING FAMILY A MEMBER 1"/>
    <property type="match status" value="1"/>
</dbReference>
<dbReference type="GeneTree" id="ENSGT00940000155157"/>
<feature type="region of interest" description="Disordered" evidence="12">
    <location>
        <begin position="329"/>
        <end position="374"/>
    </location>
</feature>
<keyword evidence="4" id="KW-1003">Cell membrane</keyword>
<evidence type="ECO:0000256" key="2">
    <source>
        <dbReference type="ARBA" id="ARBA00004202"/>
    </source>
</evidence>
<dbReference type="Pfam" id="PF00169">
    <property type="entry name" value="PH"/>
    <property type="match status" value="2"/>
</dbReference>
<dbReference type="FunFam" id="2.30.29.30:FF:000049">
    <property type="entry name" value="pleckstrin homology domain-containing family A member 1 isoform X1"/>
    <property type="match status" value="1"/>
</dbReference>
<dbReference type="SMART" id="SM00233">
    <property type="entry name" value="PH"/>
    <property type="match status" value="2"/>
</dbReference>
<proteinExistence type="predicted"/>
<keyword evidence="6" id="KW-0597">Phosphoprotein</keyword>
<evidence type="ECO:0000256" key="11">
    <source>
        <dbReference type="ARBA" id="ARBA00059661"/>
    </source>
</evidence>
<evidence type="ECO:0000259" key="13">
    <source>
        <dbReference type="PROSITE" id="PS50003"/>
    </source>
</evidence>
<comment type="subcellular location">
    <subcellularLocation>
        <location evidence="2">Cell membrane</location>
        <topology evidence="2">Peripheral membrane protein</topology>
    </subcellularLocation>
    <subcellularLocation>
        <location evidence="3">Cytoplasm</location>
    </subcellularLocation>
    <subcellularLocation>
        <location evidence="1">Nucleus</location>
    </subcellularLocation>
</comment>
<accession>A0A8C0I252</accession>
<keyword evidence="8" id="KW-0446">Lipid-binding</keyword>
<dbReference type="AlphaFoldDB" id="A0A8C0I252"/>
<evidence type="ECO:0000313" key="14">
    <source>
        <dbReference type="Ensembl" id="ENSBMSP00010020849.1"/>
    </source>
</evidence>
<feature type="region of interest" description="Disordered" evidence="12">
    <location>
        <begin position="116"/>
        <end position="137"/>
    </location>
</feature>
<sequence>MPYVDRQNRICGFLDIEENENSGKFLRRYFILDTREDSFVWYMDNPQNLPSGSSRVGAIKLTYISKVSDATKLRPKAEFCFVMNAGMRKYFLQANDQQDLVEWVNVLNKAIKITVPKQSDSQPHSDNPSRQGECGKKQVSYRTDIVGGVPIITPTQKEEVNEGGESIDRNNLKRSQSHLPYFTPKPSSDSAVIKAGYCVKQGAVMKNWKRRYFQLDENTIGYFKSELEKEPLRVIPLKEVHKVQECKQSDIMMRDNLFEIVTSSRTFYVQERSRCPSEPRHALLSASATAATPRPTASRSDSLVSSFTMEKRGFYESLAKVKPGNFKVQTVSPREPATKVTEQALLKPQSKNGPQEQDCDPVDLDDASLPVSDV</sequence>